<dbReference type="EMBL" id="JANSHE010005732">
    <property type="protein sequence ID" value="KAJ2969576.1"/>
    <property type="molecule type" value="Genomic_DNA"/>
</dbReference>
<keyword evidence="2" id="KW-1185">Reference proteome</keyword>
<proteinExistence type="predicted"/>
<accession>A0ACC1MT98</accession>
<name>A0ACC1MT98_9APHY</name>
<comment type="caution">
    <text evidence="1">The sequence shown here is derived from an EMBL/GenBank/DDBJ whole genome shotgun (WGS) entry which is preliminary data.</text>
</comment>
<evidence type="ECO:0000313" key="1">
    <source>
        <dbReference type="EMBL" id="KAJ2969576.1"/>
    </source>
</evidence>
<dbReference type="Proteomes" id="UP001144978">
    <property type="component" value="Unassembled WGS sequence"/>
</dbReference>
<gene>
    <name evidence="1" type="ORF">NUW54_g12931</name>
</gene>
<sequence>MDEQAMSGNNLWSLLVNFLTVTPERDAGKHKHKHKHKHGHGHLHERKEHHDTQPGLEKAAAEKGGTQAPGEDVHKSRRERFVSRFAKLVADRRKSRGARQAASGSAEQ</sequence>
<protein>
    <submittedName>
        <fullName evidence="1">Uncharacterized protein</fullName>
    </submittedName>
</protein>
<organism evidence="1 2">
    <name type="scientific">Trametes sanguinea</name>
    <dbReference type="NCBI Taxonomy" id="158606"/>
    <lineage>
        <taxon>Eukaryota</taxon>
        <taxon>Fungi</taxon>
        <taxon>Dikarya</taxon>
        <taxon>Basidiomycota</taxon>
        <taxon>Agaricomycotina</taxon>
        <taxon>Agaricomycetes</taxon>
        <taxon>Polyporales</taxon>
        <taxon>Polyporaceae</taxon>
        <taxon>Trametes</taxon>
    </lineage>
</organism>
<evidence type="ECO:0000313" key="2">
    <source>
        <dbReference type="Proteomes" id="UP001144978"/>
    </source>
</evidence>
<reference evidence="1" key="1">
    <citation type="submission" date="2022-08" db="EMBL/GenBank/DDBJ databases">
        <title>Genome Sequence of Pycnoporus sanguineus.</title>
        <authorList>
            <person name="Buettner E."/>
        </authorList>
    </citation>
    <scope>NUCLEOTIDE SEQUENCE</scope>
    <source>
        <strain evidence="1">CG-C14</strain>
    </source>
</reference>